<dbReference type="EMBL" id="CP114029">
    <property type="protein sequence ID" value="WAP67186.1"/>
    <property type="molecule type" value="Genomic_DNA"/>
</dbReference>
<evidence type="ECO:0000313" key="4">
    <source>
        <dbReference type="Proteomes" id="UP001164020"/>
    </source>
</evidence>
<evidence type="ECO:0000259" key="2">
    <source>
        <dbReference type="Pfam" id="PF00248"/>
    </source>
</evidence>
<dbReference type="Proteomes" id="UP001164020">
    <property type="component" value="Chromosome"/>
</dbReference>
<keyword evidence="4" id="KW-1185">Reference proteome</keyword>
<dbReference type="RefSeq" id="WP_268879637.1">
    <property type="nucleotide sequence ID" value="NZ_CP114029.1"/>
</dbReference>
<dbReference type="SUPFAM" id="SSF51430">
    <property type="entry name" value="NAD(P)-linked oxidoreductase"/>
    <property type="match status" value="1"/>
</dbReference>
<evidence type="ECO:0000256" key="1">
    <source>
        <dbReference type="ARBA" id="ARBA00023002"/>
    </source>
</evidence>
<organism evidence="3 4">
    <name type="scientific">Jiella pelagia</name>
    <dbReference type="NCBI Taxonomy" id="2986949"/>
    <lineage>
        <taxon>Bacteria</taxon>
        <taxon>Pseudomonadati</taxon>
        <taxon>Pseudomonadota</taxon>
        <taxon>Alphaproteobacteria</taxon>
        <taxon>Hyphomicrobiales</taxon>
        <taxon>Aurantimonadaceae</taxon>
        <taxon>Jiella</taxon>
    </lineage>
</organism>
<dbReference type="InterPro" id="IPR050523">
    <property type="entry name" value="AKR_Detox_Biosynth"/>
</dbReference>
<accession>A0ABY7BTY2</accession>
<feature type="domain" description="NADP-dependent oxidoreductase" evidence="2">
    <location>
        <begin position="16"/>
        <end position="314"/>
    </location>
</feature>
<name>A0ABY7BTY2_9HYPH</name>
<dbReference type="Gene3D" id="3.20.20.100">
    <property type="entry name" value="NADP-dependent oxidoreductase domain"/>
    <property type="match status" value="1"/>
</dbReference>
<keyword evidence="1" id="KW-0560">Oxidoreductase</keyword>
<dbReference type="InterPro" id="IPR023210">
    <property type="entry name" value="NADP_OxRdtase_dom"/>
</dbReference>
<dbReference type="Pfam" id="PF00248">
    <property type="entry name" value="Aldo_ket_red"/>
    <property type="match status" value="1"/>
</dbReference>
<protein>
    <submittedName>
        <fullName evidence="3">Aldo/keto reductase</fullName>
    </submittedName>
</protein>
<evidence type="ECO:0000313" key="3">
    <source>
        <dbReference type="EMBL" id="WAP67186.1"/>
    </source>
</evidence>
<dbReference type="PANTHER" id="PTHR43364">
    <property type="entry name" value="NADH-SPECIFIC METHYLGLYOXAL REDUCTASE-RELATED"/>
    <property type="match status" value="1"/>
</dbReference>
<dbReference type="CDD" id="cd19080">
    <property type="entry name" value="AKR_AKR9A_9B"/>
    <property type="match status" value="1"/>
</dbReference>
<dbReference type="InterPro" id="IPR036812">
    <property type="entry name" value="NAD(P)_OxRdtase_dom_sf"/>
</dbReference>
<proteinExistence type="predicted"/>
<gene>
    <name evidence="3" type="ORF">OH818_16520</name>
</gene>
<reference evidence="3" key="1">
    <citation type="submission" date="2022-12" db="EMBL/GenBank/DDBJ databases">
        <title>Jiella pelagia sp. nov., isolated from phosphonate enriched culture of Northwest Pacific surface seawater.</title>
        <authorList>
            <person name="Shin D.Y."/>
            <person name="Hwang C.Y."/>
        </authorList>
    </citation>
    <scope>NUCLEOTIDE SEQUENCE</scope>
    <source>
        <strain evidence="3">HL-NP1</strain>
    </source>
</reference>
<sequence length="350" mass="37756">MRYKLFGTHTGLRVSELVLGTSNFGTRWGHGTELPEARRMLDAYEEAGGNILDSSNGYQSGEAEEFLGELLAGRRDRFVVGTKFSVATDETANVLTTGNSRQAMVASLEASLKRLKTDRIDLYWVHVADGVTPMDEILRGFEDLVRQGKILYAGLSDFPAWRVSRAATLAELRGTVPIAGLQLEHSLVARTAEAELIEAGHGLGLGITAFSPLGGGVLTGKYRKPLDATGREEGLNGAAFHPEDTAQRTAILDTVIAVAEDHEVTPGEVAIAWVASKGIFPIIGPRSLKQLRENLAAADLRLSAEEIERLDAVSAIPDIFPYTVLNDPRIRGLISAGQDARIDTRSQPVA</sequence>
<dbReference type="PANTHER" id="PTHR43364:SF4">
    <property type="entry name" value="NAD(P)-LINKED OXIDOREDUCTASE SUPERFAMILY PROTEIN"/>
    <property type="match status" value="1"/>
</dbReference>